<dbReference type="NCBIfam" id="TIGR04183">
    <property type="entry name" value="Por_Secre_tail"/>
    <property type="match status" value="1"/>
</dbReference>
<feature type="coiled-coil region" evidence="2">
    <location>
        <begin position="329"/>
        <end position="405"/>
    </location>
</feature>
<dbReference type="Gene3D" id="1.10.287.1490">
    <property type="match status" value="1"/>
</dbReference>
<evidence type="ECO:0000256" key="3">
    <source>
        <dbReference type="SAM" id="SignalP"/>
    </source>
</evidence>
<accession>A0A9E8MVF3</accession>
<feature type="signal peptide" evidence="3">
    <location>
        <begin position="1"/>
        <end position="21"/>
    </location>
</feature>
<sequence length="508" mass="54040">MKKQLPYLLLLFILFSSSLFAQIDQDVPDSRVQTIAEDLIVQGSIAVGTDAISGESFGFDTFRLKENNLRIHFDDTSTSGTFPSNDWRIAINDAANGGANYFAVEDATAGTIPFTLRAGAGANALFVSGTGGNVGLGTDAPVVELHVADGDSPAFRLEQNGASGFTPQTWDIAGNETNFFVRDVTNGSTLPFRIQPGAPTSALYVAANGNIGLGTAAPSQKLDVEGSADVLDNLYVGAQIGVGTTTPNASASLDLTAADKGLLLNRLTTAERTTLASTAVAGMLVYDTEDSQIYFYNGTEWANQITDLTDVMTSISALQTTVVSLQTAVTGLQNENAAQQTAITDLQNENAVQQTSITDLQNENIAQQTDITTLQNENTAHQTAITDLQNENAAQQAEIDAINACACDGTLGLTDFEQEPDGNGIILEQNIPNPFNSSTIINYNIPTNYSKAYIKVISALGEVIYDMPITKFGKGSLTLNKSNLQSAVYFYSLYVDGKKIATKRLVVN</sequence>
<feature type="chain" id="PRO_5039689104" evidence="3">
    <location>
        <begin position="22"/>
        <end position="508"/>
    </location>
</feature>
<dbReference type="Proteomes" id="UP001164705">
    <property type="component" value="Chromosome"/>
</dbReference>
<dbReference type="AlphaFoldDB" id="A0A9E8MVF3"/>
<evidence type="ECO:0000256" key="1">
    <source>
        <dbReference type="ARBA" id="ARBA00022729"/>
    </source>
</evidence>
<evidence type="ECO:0000313" key="5">
    <source>
        <dbReference type="Proteomes" id="UP001164705"/>
    </source>
</evidence>
<evidence type="ECO:0000313" key="4">
    <source>
        <dbReference type="EMBL" id="WAC02096.1"/>
    </source>
</evidence>
<dbReference type="EMBL" id="CP113088">
    <property type="protein sequence ID" value="WAC02096.1"/>
    <property type="molecule type" value="Genomic_DNA"/>
</dbReference>
<gene>
    <name evidence="4" type="ORF">N7U66_20315</name>
</gene>
<keyword evidence="5" id="KW-1185">Reference proteome</keyword>
<keyword evidence="1 3" id="KW-0732">Signal</keyword>
<proteinExistence type="predicted"/>
<name>A0A9E8MVF3_9FLAO</name>
<dbReference type="InterPro" id="IPR026444">
    <property type="entry name" value="Secre_tail"/>
</dbReference>
<reference evidence="4" key="1">
    <citation type="submission" date="2022-11" db="EMBL/GenBank/DDBJ databases">
        <title>Lacinutrix neustonica HL-RS19T sp. nov., isolated from the surface microlayer sample of brackish Lake Shihwa.</title>
        <authorList>
            <person name="Choi J.Y."/>
            <person name="Hwang C.Y."/>
        </authorList>
    </citation>
    <scope>NUCLEOTIDE SEQUENCE</scope>
    <source>
        <strain evidence="4">HL-RS19</strain>
    </source>
</reference>
<evidence type="ECO:0000256" key="2">
    <source>
        <dbReference type="SAM" id="Coils"/>
    </source>
</evidence>
<keyword evidence="2" id="KW-0175">Coiled coil</keyword>
<dbReference type="KEGG" id="lnu:N7U66_20315"/>
<dbReference type="RefSeq" id="WP_267676693.1">
    <property type="nucleotide sequence ID" value="NZ_CP113088.1"/>
</dbReference>
<protein>
    <submittedName>
        <fullName evidence="4">T9SS type A sorting domain-containing protein</fullName>
    </submittedName>
</protein>
<organism evidence="4 5">
    <name type="scientific">Lacinutrix neustonica</name>
    <dbReference type="NCBI Taxonomy" id="2980107"/>
    <lineage>
        <taxon>Bacteria</taxon>
        <taxon>Pseudomonadati</taxon>
        <taxon>Bacteroidota</taxon>
        <taxon>Flavobacteriia</taxon>
        <taxon>Flavobacteriales</taxon>
        <taxon>Flavobacteriaceae</taxon>
        <taxon>Lacinutrix</taxon>
    </lineage>
</organism>